<dbReference type="PANTHER" id="PTHR31170:SF25">
    <property type="entry name" value="BNAA09G04570D PROTEIN"/>
    <property type="match status" value="1"/>
</dbReference>
<dbReference type="Gramene" id="TraesCAD_scaffold_002660_01G000100.1">
    <property type="protein sequence ID" value="TraesCAD_scaffold_002660_01G000100.1"/>
    <property type="gene ID" value="TraesCAD_scaffold_002660_01G000100"/>
</dbReference>
<dbReference type="Proteomes" id="UP000019116">
    <property type="component" value="Chromosome 1B"/>
</dbReference>
<dbReference type="OrthoDB" id="630095at2759"/>
<protein>
    <submittedName>
        <fullName evidence="3">Uncharacterized protein</fullName>
    </submittedName>
</protein>
<feature type="region of interest" description="Disordered" evidence="1">
    <location>
        <begin position="57"/>
        <end position="85"/>
    </location>
</feature>
<dbReference type="Gramene" id="TraesROB_scaffold_002336_01G000100.1">
    <property type="protein sequence ID" value="TraesROB_scaffold_002336_01G000100.1"/>
    <property type="gene ID" value="TraesROB_scaffold_002336_01G000100"/>
</dbReference>
<dbReference type="Gramene" id="TraesRN1B0101236700.1">
    <property type="protein sequence ID" value="TraesRN1B0101236700.1"/>
    <property type="gene ID" value="TraesRN1B0101236700"/>
</dbReference>
<dbReference type="Gramene" id="TraesJAG1B03G00393590.1">
    <property type="protein sequence ID" value="TraesJAG1B03G00393590.1.CDS1"/>
    <property type="gene ID" value="TraesJAG1B03G00393590"/>
</dbReference>
<feature type="region of interest" description="Disordered" evidence="1">
    <location>
        <begin position="1"/>
        <end position="20"/>
    </location>
</feature>
<reference evidence="3" key="2">
    <citation type="submission" date="2018-10" db="UniProtKB">
        <authorList>
            <consortium name="EnsemblPlants"/>
        </authorList>
    </citation>
    <scope>IDENTIFICATION</scope>
</reference>
<keyword evidence="4" id="KW-1185">Reference proteome</keyword>
<dbReference type="Gramene" id="TraesLDM1B03G00394650.1">
    <property type="protein sequence ID" value="TraesLDM1B03G00394650.1.CDS1"/>
    <property type="gene ID" value="TraesLDM1B03G00394650"/>
</dbReference>
<dbReference type="PANTHER" id="PTHR31170">
    <property type="entry name" value="BNAC04G53230D PROTEIN"/>
    <property type="match status" value="1"/>
</dbReference>
<dbReference type="InterPro" id="IPR004158">
    <property type="entry name" value="DUF247_pln"/>
</dbReference>
<feature type="compositionally biased region" description="Polar residues" evidence="1">
    <location>
        <begin position="67"/>
        <end position="79"/>
    </location>
</feature>
<evidence type="ECO:0000256" key="2">
    <source>
        <dbReference type="SAM" id="Phobius"/>
    </source>
</evidence>
<evidence type="ECO:0000313" key="4">
    <source>
        <dbReference type="Proteomes" id="UP000019116"/>
    </source>
</evidence>
<dbReference type="Gramene" id="TraesCS1B03G1213900.1">
    <property type="protein sequence ID" value="TraesCS1B03G1213900.1.CDS1"/>
    <property type="gene ID" value="TraesCS1B03G1213900"/>
</dbReference>
<name>A0A3B5Z642_WHEAT</name>
<dbReference type="AlphaFoldDB" id="A0A3B5Z642"/>
<keyword evidence="2" id="KW-0812">Transmembrane</keyword>
<dbReference type="EnsemblPlants" id="TraesCS1B02G453000.1">
    <property type="protein sequence ID" value="TraesCS1B02G453000.1.cds1"/>
    <property type="gene ID" value="TraesCS1B02G453000"/>
</dbReference>
<proteinExistence type="predicted"/>
<dbReference type="Gramene" id="TraesCLE_scaffold_000705_01G001100.1">
    <property type="protein sequence ID" value="TraesCLE_scaffold_000705_01G001100.1"/>
    <property type="gene ID" value="TraesCLE_scaffold_000705_01G001100"/>
</dbReference>
<dbReference type="Gramene" id="TraesJUL1B03G00394690.1">
    <property type="protein sequence ID" value="TraesJUL1B03G00394690.1.CDS1"/>
    <property type="gene ID" value="TraesJUL1B03G00394690"/>
</dbReference>
<feature type="transmembrane region" description="Helical" evidence="2">
    <location>
        <begin position="480"/>
        <end position="501"/>
    </location>
</feature>
<dbReference type="Gramene" id="TraesCS1B02G453000.1">
    <property type="protein sequence ID" value="TraesCS1B02G453000.1.cds1"/>
    <property type="gene ID" value="TraesCS1B02G453000"/>
</dbReference>
<evidence type="ECO:0000256" key="1">
    <source>
        <dbReference type="SAM" id="MobiDB-lite"/>
    </source>
</evidence>
<feature type="compositionally biased region" description="Polar residues" evidence="1">
    <location>
        <begin position="10"/>
        <end position="20"/>
    </location>
</feature>
<dbReference type="Gramene" id="TraesARI1B03G00398330.1">
    <property type="protein sequence ID" value="TraesARI1B03G00398330.1.CDS1"/>
    <property type="gene ID" value="TraesARI1B03G00398330"/>
</dbReference>
<sequence length="508" mass="57158">MPMEIMELDTQGNAGNGSSPSWMEKVKLKILREAEGVTLSIPPYFSRFDAIGNTDYPSIFKPRRKPTQQPQNHTGTSASREPAQSMGRSIVVAAVGPYHGPSDMAYVQPQPPLITHAKKCAIVKFLAGEDFNLDTAGFLGWALQQEARVRSCYERDSFTMGSEELAEMLLLDGCLLLFAVFLLRSSVREDQRPAQLTRDAKHRKVFVYLSADMCLHMKQTRLDLLMLGNQIPFFVLTELHRLLRNTFFHGIQYSIEELALSCFDDIHPTRSGFIKQDEAAGTTLVHHLLHLFHCSRVPKGNHGLDNTSFLRREPDSHLPCATWLEESHTSFSKQAAPGSSSSLHIVFQRKMFRVGGVMHVPAQHIHGYSESVFRNLIAFEQSHQRCGLGVTAYSMCMARLLQTEDDAKLLRKSGILAHTHKTDKEIVDLFSGLADEYRNTFYSKDLLDLCEDVAAYHHSAAAKAVKWVGQQCFPRQSVTFFVIFGALISVATLVNTGYSVYRFYHPVK</sequence>
<dbReference type="Gramene" id="TraesMAC1B03G00394690.1">
    <property type="protein sequence ID" value="TraesMAC1B03G00394690.1.CDS1"/>
    <property type="gene ID" value="TraesMAC1B03G00394690"/>
</dbReference>
<evidence type="ECO:0000313" key="3">
    <source>
        <dbReference type="EnsemblPlants" id="TraesCS1B02G453000.1.cds1"/>
    </source>
</evidence>
<accession>A0A3B5Z642</accession>
<dbReference type="Pfam" id="PF03140">
    <property type="entry name" value="DUF247"/>
    <property type="match status" value="1"/>
</dbReference>
<keyword evidence="2" id="KW-0472">Membrane</keyword>
<dbReference type="OMA" id="MVMKPNS"/>
<dbReference type="Gramene" id="TraesWEE_scaffold_002990_01G000100.1">
    <property type="protein sequence ID" value="TraesWEE_scaffold_002990_01G000100.1"/>
    <property type="gene ID" value="TraesWEE_scaffold_002990_01G000100"/>
</dbReference>
<dbReference type="Gramene" id="TraesSYM1B03G00400150.1">
    <property type="protein sequence ID" value="TraesSYM1B03G00400150.1.CDS1"/>
    <property type="gene ID" value="TraesSYM1B03G00400150"/>
</dbReference>
<keyword evidence="2" id="KW-1133">Transmembrane helix</keyword>
<reference evidence="3" key="1">
    <citation type="submission" date="2018-08" db="EMBL/GenBank/DDBJ databases">
        <authorList>
            <person name="Rossello M."/>
        </authorList>
    </citation>
    <scope>NUCLEOTIDE SEQUENCE [LARGE SCALE GENOMIC DNA]</scope>
    <source>
        <strain evidence="3">cv. Chinese Spring</strain>
    </source>
</reference>
<organism evidence="3">
    <name type="scientific">Triticum aestivum</name>
    <name type="common">Wheat</name>
    <dbReference type="NCBI Taxonomy" id="4565"/>
    <lineage>
        <taxon>Eukaryota</taxon>
        <taxon>Viridiplantae</taxon>
        <taxon>Streptophyta</taxon>
        <taxon>Embryophyta</taxon>
        <taxon>Tracheophyta</taxon>
        <taxon>Spermatophyta</taxon>
        <taxon>Magnoliopsida</taxon>
        <taxon>Liliopsida</taxon>
        <taxon>Poales</taxon>
        <taxon>Poaceae</taxon>
        <taxon>BOP clade</taxon>
        <taxon>Pooideae</taxon>
        <taxon>Triticodae</taxon>
        <taxon>Triticeae</taxon>
        <taxon>Triticinae</taxon>
        <taxon>Triticum</taxon>
    </lineage>
</organism>